<keyword evidence="3" id="KW-0068">Autocatalytic cleavage</keyword>
<evidence type="ECO:0000256" key="6">
    <source>
        <dbReference type="ARBA" id="ARBA00023239"/>
    </source>
</evidence>
<keyword evidence="2" id="KW-0210">Decarboxylase</keyword>
<evidence type="ECO:0000313" key="9">
    <source>
        <dbReference type="EMBL" id="SVC85760.1"/>
    </source>
</evidence>
<evidence type="ECO:0000256" key="1">
    <source>
        <dbReference type="ARBA" id="ARBA00001928"/>
    </source>
</evidence>
<evidence type="ECO:0000256" key="8">
    <source>
        <dbReference type="ARBA" id="ARBA00023317"/>
    </source>
</evidence>
<dbReference type="InterPro" id="IPR042284">
    <property type="entry name" value="AdoMetDC_N"/>
</dbReference>
<dbReference type="Gene3D" id="3.30.360.110">
    <property type="entry name" value="S-adenosylmethionine decarboxylase domain"/>
    <property type="match status" value="1"/>
</dbReference>
<keyword evidence="4" id="KW-0620">Polyamine biosynthesis</keyword>
<dbReference type="AlphaFoldDB" id="A0A382QLF7"/>
<dbReference type="GO" id="GO:0008295">
    <property type="term" value="P:spermidine biosynthetic process"/>
    <property type="evidence" value="ECO:0007669"/>
    <property type="project" value="InterPro"/>
</dbReference>
<evidence type="ECO:0000256" key="3">
    <source>
        <dbReference type="ARBA" id="ARBA00022813"/>
    </source>
</evidence>
<keyword evidence="5" id="KW-0865">Zymogen</keyword>
<reference evidence="9" key="1">
    <citation type="submission" date="2018-05" db="EMBL/GenBank/DDBJ databases">
        <authorList>
            <person name="Lanie J.A."/>
            <person name="Ng W.-L."/>
            <person name="Kazmierczak K.M."/>
            <person name="Andrzejewski T.M."/>
            <person name="Davidsen T.M."/>
            <person name="Wayne K.J."/>
            <person name="Tettelin H."/>
            <person name="Glass J.I."/>
            <person name="Rusch D."/>
            <person name="Podicherti R."/>
            <person name="Tsui H.-C.T."/>
            <person name="Winkler M.E."/>
        </authorList>
    </citation>
    <scope>NUCLEOTIDE SEQUENCE</scope>
</reference>
<accession>A0A382QLF7</accession>
<evidence type="ECO:0000256" key="7">
    <source>
        <dbReference type="ARBA" id="ARBA00023270"/>
    </source>
</evidence>
<protein>
    <submittedName>
        <fullName evidence="9">Uncharacterized protein</fullName>
    </submittedName>
</protein>
<dbReference type="GO" id="GO:0004014">
    <property type="term" value="F:adenosylmethionine decarboxylase activity"/>
    <property type="evidence" value="ECO:0007669"/>
    <property type="project" value="InterPro"/>
</dbReference>
<dbReference type="InterPro" id="IPR016067">
    <property type="entry name" value="S-AdoMet_deCO2ase_core"/>
</dbReference>
<dbReference type="SUPFAM" id="SSF56276">
    <property type="entry name" value="S-adenosylmethionine decarboxylase"/>
    <property type="match status" value="1"/>
</dbReference>
<dbReference type="InterPro" id="IPR003826">
    <property type="entry name" value="AdoMetDC_fam_prok"/>
</dbReference>
<organism evidence="9">
    <name type="scientific">marine metagenome</name>
    <dbReference type="NCBI Taxonomy" id="408172"/>
    <lineage>
        <taxon>unclassified sequences</taxon>
        <taxon>metagenomes</taxon>
        <taxon>ecological metagenomes</taxon>
    </lineage>
</organism>
<keyword evidence="6" id="KW-0456">Lyase</keyword>
<keyword evidence="7" id="KW-0704">Schiff base</keyword>
<keyword evidence="8" id="KW-0670">Pyruvate</keyword>
<dbReference type="EMBL" id="UINC01115032">
    <property type="protein sequence ID" value="SVC85760.1"/>
    <property type="molecule type" value="Genomic_DNA"/>
</dbReference>
<proteinExistence type="predicted"/>
<gene>
    <name evidence="9" type="ORF">METZ01_LOCUS338614</name>
</gene>
<evidence type="ECO:0000256" key="4">
    <source>
        <dbReference type="ARBA" id="ARBA00023115"/>
    </source>
</evidence>
<dbReference type="Pfam" id="PF02675">
    <property type="entry name" value="AdoMet_dc"/>
    <property type="match status" value="1"/>
</dbReference>
<comment type="cofactor">
    <cofactor evidence="1">
        <name>pyruvate</name>
        <dbReference type="ChEBI" id="CHEBI:15361"/>
    </cofactor>
</comment>
<sequence>MVKVGEHITLDIIGTKREYSPSFFEKLLYKIAKKAKVTVLEISTHKFEPQGFTLVALLA</sequence>
<feature type="non-terminal residue" evidence="9">
    <location>
        <position position="59"/>
    </location>
</feature>
<evidence type="ECO:0000256" key="2">
    <source>
        <dbReference type="ARBA" id="ARBA00022793"/>
    </source>
</evidence>
<name>A0A382QLF7_9ZZZZ</name>
<evidence type="ECO:0000256" key="5">
    <source>
        <dbReference type="ARBA" id="ARBA00023145"/>
    </source>
</evidence>